<evidence type="ECO:0000313" key="4">
    <source>
        <dbReference type="EMBL" id="KAK7299930.1"/>
    </source>
</evidence>
<evidence type="ECO:0000256" key="2">
    <source>
        <dbReference type="SAM" id="Phobius"/>
    </source>
</evidence>
<keyword evidence="3" id="KW-0732">Signal</keyword>
<dbReference type="EMBL" id="JAYKXN010000003">
    <property type="protein sequence ID" value="KAK7299930.1"/>
    <property type="molecule type" value="Genomic_DNA"/>
</dbReference>
<organism evidence="4 5">
    <name type="scientific">Clitoria ternatea</name>
    <name type="common">Butterfly pea</name>
    <dbReference type="NCBI Taxonomy" id="43366"/>
    <lineage>
        <taxon>Eukaryota</taxon>
        <taxon>Viridiplantae</taxon>
        <taxon>Streptophyta</taxon>
        <taxon>Embryophyta</taxon>
        <taxon>Tracheophyta</taxon>
        <taxon>Spermatophyta</taxon>
        <taxon>Magnoliopsida</taxon>
        <taxon>eudicotyledons</taxon>
        <taxon>Gunneridae</taxon>
        <taxon>Pentapetalae</taxon>
        <taxon>rosids</taxon>
        <taxon>fabids</taxon>
        <taxon>Fabales</taxon>
        <taxon>Fabaceae</taxon>
        <taxon>Papilionoideae</taxon>
        <taxon>50 kb inversion clade</taxon>
        <taxon>NPAAA clade</taxon>
        <taxon>indigoferoid/millettioid clade</taxon>
        <taxon>Phaseoleae</taxon>
        <taxon>Clitoria</taxon>
    </lineage>
</organism>
<accession>A0AAN9PHU1</accession>
<protein>
    <submittedName>
        <fullName evidence="4">Uncharacterized protein</fullName>
    </submittedName>
</protein>
<feature type="signal peptide" evidence="3">
    <location>
        <begin position="1"/>
        <end position="17"/>
    </location>
</feature>
<evidence type="ECO:0000256" key="3">
    <source>
        <dbReference type="SAM" id="SignalP"/>
    </source>
</evidence>
<dbReference type="AlphaFoldDB" id="A0AAN9PHU1"/>
<evidence type="ECO:0000256" key="1">
    <source>
        <dbReference type="SAM" id="MobiDB-lite"/>
    </source>
</evidence>
<dbReference type="Proteomes" id="UP001359559">
    <property type="component" value="Unassembled WGS sequence"/>
</dbReference>
<evidence type="ECO:0000313" key="5">
    <source>
        <dbReference type="Proteomes" id="UP001359559"/>
    </source>
</evidence>
<keyword evidence="2" id="KW-0472">Membrane</keyword>
<reference evidence="4 5" key="1">
    <citation type="submission" date="2024-01" db="EMBL/GenBank/DDBJ databases">
        <title>The genomes of 5 underutilized Papilionoideae crops provide insights into root nodulation and disease resistance.</title>
        <authorList>
            <person name="Yuan L."/>
        </authorList>
    </citation>
    <scope>NUCLEOTIDE SEQUENCE [LARGE SCALE GENOMIC DNA]</scope>
    <source>
        <strain evidence="4">LY-2023</strain>
        <tissue evidence="4">Leaf</tissue>
    </source>
</reference>
<proteinExistence type="predicted"/>
<feature type="transmembrane region" description="Helical" evidence="2">
    <location>
        <begin position="136"/>
        <end position="157"/>
    </location>
</feature>
<comment type="caution">
    <text evidence="4">The sequence shown here is derived from an EMBL/GenBank/DDBJ whole genome shotgun (WGS) entry which is preliminary data.</text>
</comment>
<keyword evidence="5" id="KW-1185">Reference proteome</keyword>
<keyword evidence="2" id="KW-1133">Transmembrane helix</keyword>
<gene>
    <name evidence="4" type="ORF">RJT34_10759</name>
</gene>
<feature type="compositionally biased region" description="Polar residues" evidence="1">
    <location>
        <begin position="32"/>
        <end position="45"/>
    </location>
</feature>
<feature type="region of interest" description="Disordered" evidence="1">
    <location>
        <begin position="32"/>
        <end position="88"/>
    </location>
</feature>
<feature type="chain" id="PRO_5042888790" evidence="3">
    <location>
        <begin position="18"/>
        <end position="160"/>
    </location>
</feature>
<name>A0AAN9PHU1_CLITE</name>
<sequence length="160" mass="17394">MLPAAKFLLATIWLLESNFHFEAYGDAIPSSPTSCENQPCQQVSPPISGYPSYETPTQPSNSPPPSGYSIYGSPPPPPHKSGQTKCPPTTGVQCCTPPIPYTGYGYGPPNPYYGPPNPYYAPPNPYTYVPYGEGHASAFMVLPILLAPLMMFFSYFISLF</sequence>
<keyword evidence="2" id="KW-0812">Transmembrane</keyword>